<feature type="transmembrane region" description="Helical" evidence="1">
    <location>
        <begin position="6"/>
        <end position="24"/>
    </location>
</feature>
<reference evidence="2 3" key="1">
    <citation type="submission" date="2024-01" db="EMBL/GenBank/DDBJ databases">
        <title>Description of Olsenella sp. nov., isolated from pig feces.</title>
        <authorList>
            <person name="Chang Y.-H."/>
        </authorList>
    </citation>
    <scope>NUCLEOTIDE SEQUENCE [LARGE SCALE GENOMIC DNA]</scope>
    <source>
        <strain evidence="2 3">YH-ols2223</strain>
    </source>
</reference>
<protein>
    <submittedName>
        <fullName evidence="2">FeoB-associated Cys-rich membrane protein</fullName>
    </submittedName>
</protein>
<keyword evidence="3" id="KW-1185">Reference proteome</keyword>
<name>A0ABU7RAN7_9ACTN</name>
<comment type="caution">
    <text evidence="2">The sequence shown here is derived from an EMBL/GenBank/DDBJ whole genome shotgun (WGS) entry which is preliminary data.</text>
</comment>
<accession>A0ABU7RAN7</accession>
<organism evidence="2 3">
    <name type="scientific">Olsenella absiana</name>
    <dbReference type="NCBI Taxonomy" id="3115222"/>
    <lineage>
        <taxon>Bacteria</taxon>
        <taxon>Bacillati</taxon>
        <taxon>Actinomycetota</taxon>
        <taxon>Coriobacteriia</taxon>
        <taxon>Coriobacteriales</taxon>
        <taxon>Atopobiaceae</taxon>
        <taxon>Olsenella</taxon>
    </lineage>
</organism>
<dbReference type="Proteomes" id="UP001332931">
    <property type="component" value="Unassembled WGS sequence"/>
</dbReference>
<evidence type="ECO:0000313" key="3">
    <source>
        <dbReference type="Proteomes" id="UP001332931"/>
    </source>
</evidence>
<keyword evidence="1" id="KW-0472">Membrane</keyword>
<sequence length="74" mass="7494">MSGIDVVIVVAVAAVLALCVRSFVRHKDGCADCASAGSCSASARAQGRCVATEDMLRRADAALGEAERGRGGRA</sequence>
<evidence type="ECO:0000313" key="2">
    <source>
        <dbReference type="EMBL" id="MEE6147660.1"/>
    </source>
</evidence>
<proteinExistence type="predicted"/>
<dbReference type="RefSeq" id="WP_330958428.1">
    <property type="nucleotide sequence ID" value="NZ_JAZGJQ010000006.1"/>
</dbReference>
<dbReference type="EMBL" id="JAZGJQ010000006">
    <property type="protein sequence ID" value="MEE6147660.1"/>
    <property type="molecule type" value="Genomic_DNA"/>
</dbReference>
<keyword evidence="1" id="KW-0812">Transmembrane</keyword>
<keyword evidence="1" id="KW-1133">Transmembrane helix</keyword>
<evidence type="ECO:0000256" key="1">
    <source>
        <dbReference type="SAM" id="Phobius"/>
    </source>
</evidence>
<gene>
    <name evidence="2" type="ORF">VXJ25_06665</name>
</gene>